<feature type="compositionally biased region" description="Basic residues" evidence="1">
    <location>
        <begin position="53"/>
        <end position="62"/>
    </location>
</feature>
<proteinExistence type="predicted"/>
<gene>
    <name evidence="2" type="ORF">GCM10023144_43290</name>
</gene>
<organism evidence="2 3">
    <name type="scientific">Pigmentiphaga soli</name>
    <dbReference type="NCBI Taxonomy" id="1007095"/>
    <lineage>
        <taxon>Bacteria</taxon>
        <taxon>Pseudomonadati</taxon>
        <taxon>Pseudomonadota</taxon>
        <taxon>Betaproteobacteria</taxon>
        <taxon>Burkholderiales</taxon>
        <taxon>Alcaligenaceae</taxon>
        <taxon>Pigmentiphaga</taxon>
    </lineage>
</organism>
<feature type="region of interest" description="Disordered" evidence="1">
    <location>
        <begin position="43"/>
        <end position="74"/>
    </location>
</feature>
<dbReference type="Proteomes" id="UP001501671">
    <property type="component" value="Unassembled WGS sequence"/>
</dbReference>
<reference evidence="3" key="1">
    <citation type="journal article" date="2019" name="Int. J. Syst. Evol. Microbiol.">
        <title>The Global Catalogue of Microorganisms (GCM) 10K type strain sequencing project: providing services to taxonomists for standard genome sequencing and annotation.</title>
        <authorList>
            <consortium name="The Broad Institute Genomics Platform"/>
            <consortium name="The Broad Institute Genome Sequencing Center for Infectious Disease"/>
            <person name="Wu L."/>
            <person name="Ma J."/>
        </authorList>
    </citation>
    <scope>NUCLEOTIDE SEQUENCE [LARGE SCALE GENOMIC DNA]</scope>
    <source>
        <strain evidence="3">JCM 17666</strain>
    </source>
</reference>
<dbReference type="EMBL" id="BAABFO010000031">
    <property type="protein sequence ID" value="GAA4341956.1"/>
    <property type="molecule type" value="Genomic_DNA"/>
</dbReference>
<keyword evidence="3" id="KW-1185">Reference proteome</keyword>
<comment type="caution">
    <text evidence="2">The sequence shown here is derived from an EMBL/GenBank/DDBJ whole genome shotgun (WGS) entry which is preliminary data.</text>
</comment>
<evidence type="ECO:0000313" key="2">
    <source>
        <dbReference type="EMBL" id="GAA4341956.1"/>
    </source>
</evidence>
<name>A0ABP8HNR0_9BURK</name>
<evidence type="ECO:0000256" key="1">
    <source>
        <dbReference type="SAM" id="MobiDB-lite"/>
    </source>
</evidence>
<feature type="region of interest" description="Disordered" evidence="1">
    <location>
        <begin position="1"/>
        <end position="28"/>
    </location>
</feature>
<accession>A0ABP8HNR0</accession>
<sequence length="74" mass="8237">MLVDPHHAGAGAGGEQHLGQVRRERHHALHRAVQLHQAAFVVEHPDRVGPGSGRRRYRHRQERRSQPPAAGVHG</sequence>
<protein>
    <submittedName>
        <fullName evidence="2">Uncharacterized protein</fullName>
    </submittedName>
</protein>
<evidence type="ECO:0000313" key="3">
    <source>
        <dbReference type="Proteomes" id="UP001501671"/>
    </source>
</evidence>